<dbReference type="GO" id="GO:0005886">
    <property type="term" value="C:plasma membrane"/>
    <property type="evidence" value="ECO:0007669"/>
    <property type="project" value="UniProtKB-SubCell"/>
</dbReference>
<dbReference type="PROSITE" id="PS50053">
    <property type="entry name" value="UBIQUITIN_2"/>
    <property type="match status" value="1"/>
</dbReference>
<reference evidence="9" key="2">
    <citation type="submission" date="2020-09" db="EMBL/GenBank/DDBJ databases">
        <authorList>
            <person name="Sun Q."/>
            <person name="Ohkuma M."/>
        </authorList>
    </citation>
    <scope>NUCLEOTIDE SEQUENCE</scope>
    <source>
        <strain evidence="9">JCM 4403</strain>
    </source>
</reference>
<gene>
    <name evidence="9" type="ORF">GCM10010280_09520</name>
</gene>
<evidence type="ECO:0000256" key="6">
    <source>
        <dbReference type="ARBA" id="ARBA00023136"/>
    </source>
</evidence>
<feature type="transmembrane region" description="Helical" evidence="7">
    <location>
        <begin position="123"/>
        <end position="144"/>
    </location>
</feature>
<dbReference type="AlphaFoldDB" id="A0A918ESJ1"/>
<dbReference type="InterPro" id="IPR000626">
    <property type="entry name" value="Ubiquitin-like_dom"/>
</dbReference>
<dbReference type="InterPro" id="IPR006707">
    <property type="entry name" value="T7SS_EccD"/>
</dbReference>
<keyword evidence="3" id="KW-1003">Cell membrane</keyword>
<feature type="transmembrane region" description="Helical" evidence="7">
    <location>
        <begin position="269"/>
        <end position="297"/>
    </location>
</feature>
<keyword evidence="4 7" id="KW-0812">Transmembrane</keyword>
<feature type="transmembrane region" description="Helical" evidence="7">
    <location>
        <begin position="346"/>
        <end position="362"/>
    </location>
</feature>
<feature type="transmembrane region" description="Helical" evidence="7">
    <location>
        <begin position="318"/>
        <end position="340"/>
    </location>
</feature>
<organism evidence="9 10">
    <name type="scientific">Streptomyces pilosus</name>
    <dbReference type="NCBI Taxonomy" id="28893"/>
    <lineage>
        <taxon>Bacteria</taxon>
        <taxon>Bacillati</taxon>
        <taxon>Actinomycetota</taxon>
        <taxon>Actinomycetes</taxon>
        <taxon>Kitasatosporales</taxon>
        <taxon>Streptomycetaceae</taxon>
        <taxon>Streptomyces</taxon>
    </lineage>
</organism>
<feature type="domain" description="Ubiquitin-like" evidence="8">
    <location>
        <begin position="16"/>
        <end position="97"/>
    </location>
</feature>
<reference evidence="9" key="1">
    <citation type="journal article" date="2014" name="Int. J. Syst. Evol. Microbiol.">
        <title>Complete genome sequence of Corynebacterium casei LMG S-19264T (=DSM 44701T), isolated from a smear-ripened cheese.</title>
        <authorList>
            <consortium name="US DOE Joint Genome Institute (JGI-PGF)"/>
            <person name="Walter F."/>
            <person name="Albersmeier A."/>
            <person name="Kalinowski J."/>
            <person name="Ruckert C."/>
        </authorList>
    </citation>
    <scope>NUCLEOTIDE SEQUENCE</scope>
    <source>
        <strain evidence="9">JCM 4403</strain>
    </source>
</reference>
<feature type="transmembrane region" description="Helical" evidence="7">
    <location>
        <begin position="236"/>
        <end position="257"/>
    </location>
</feature>
<dbReference type="Proteomes" id="UP000656732">
    <property type="component" value="Unassembled WGS sequence"/>
</dbReference>
<accession>A0A918ESJ1</accession>
<evidence type="ECO:0000313" key="9">
    <source>
        <dbReference type="EMBL" id="GGQ65066.1"/>
    </source>
</evidence>
<comment type="similarity">
    <text evidence="2">Belongs to the EccD/Snm4 family.</text>
</comment>
<feature type="transmembrane region" description="Helical" evidence="7">
    <location>
        <begin position="369"/>
        <end position="389"/>
    </location>
</feature>
<dbReference type="EMBL" id="BMTU01000001">
    <property type="protein sequence ID" value="GGQ65066.1"/>
    <property type="molecule type" value="Genomic_DNA"/>
</dbReference>
<evidence type="ECO:0000256" key="5">
    <source>
        <dbReference type="ARBA" id="ARBA00022989"/>
    </source>
</evidence>
<evidence type="ECO:0000256" key="3">
    <source>
        <dbReference type="ARBA" id="ARBA00022475"/>
    </source>
</evidence>
<evidence type="ECO:0000256" key="7">
    <source>
        <dbReference type="SAM" id="Phobius"/>
    </source>
</evidence>
<dbReference type="InterPro" id="IPR044049">
    <property type="entry name" value="EccD_transm"/>
</dbReference>
<comment type="subcellular location">
    <subcellularLocation>
        <location evidence="1">Cell membrane</location>
        <topology evidence="1">Multi-pass membrane protein</topology>
    </subcellularLocation>
</comment>
<keyword evidence="10" id="KW-1185">Reference proteome</keyword>
<proteinExistence type="inferred from homology"/>
<evidence type="ECO:0000313" key="10">
    <source>
        <dbReference type="Proteomes" id="UP000656732"/>
    </source>
</evidence>
<feature type="transmembrane region" description="Helical" evidence="7">
    <location>
        <begin position="395"/>
        <end position="417"/>
    </location>
</feature>
<dbReference type="InterPro" id="IPR024962">
    <property type="entry name" value="YukD-like"/>
</dbReference>
<dbReference type="Pfam" id="PF19053">
    <property type="entry name" value="EccD"/>
    <property type="match status" value="1"/>
</dbReference>
<dbReference type="Gene3D" id="3.10.20.90">
    <property type="entry name" value="Phosphatidylinositol 3-kinase Catalytic Subunit, Chain A, domain 1"/>
    <property type="match status" value="1"/>
</dbReference>
<dbReference type="Pfam" id="PF08817">
    <property type="entry name" value="YukD"/>
    <property type="match status" value="1"/>
</dbReference>
<keyword evidence="6 7" id="KW-0472">Membrane</keyword>
<evidence type="ECO:0000256" key="1">
    <source>
        <dbReference type="ARBA" id="ARBA00004651"/>
    </source>
</evidence>
<evidence type="ECO:0000259" key="8">
    <source>
        <dbReference type="PROSITE" id="PS50053"/>
    </source>
</evidence>
<feature type="transmembrane region" description="Helical" evidence="7">
    <location>
        <begin position="210"/>
        <end position="229"/>
    </location>
</feature>
<feature type="transmembrane region" description="Helical" evidence="7">
    <location>
        <begin position="178"/>
        <end position="198"/>
    </location>
</feature>
<evidence type="ECO:0000256" key="2">
    <source>
        <dbReference type="ARBA" id="ARBA00006162"/>
    </source>
</evidence>
<evidence type="ECO:0000256" key="4">
    <source>
        <dbReference type="ARBA" id="ARBA00022692"/>
    </source>
</evidence>
<dbReference type="NCBIfam" id="TIGR03920">
    <property type="entry name" value="T7SS_EccD"/>
    <property type="match status" value="1"/>
</dbReference>
<sequence>MSTGALSRETAGGPTVLSRVTLVGERRRVDLVLPAREPVGLLLPEIMRLLDDRVEGRPASRHLVTVDGSALDHDSTLESAGIRDGAVLRLVRAEDAPPAPVVHDVSDEVAEDLGHRAWVWSPAARRVTAGAASVGWVVVAALFARAQYDTALVAAALLAAAGAAAVAGAVLGRVRRHGLATTLLCAGGALGVLGVWSLVDDLGGTSAGAVRLAGVAAVGVLVLALLGLFTPLGRGGLVGAAAVTVTAVGWETVLAVQSGAGTPEQQARVGAVLGVVCVVVLGMLPRLALMASGLSGLDDRRAGGVSVSRHQVSTALAAAHRGLVLATVTVAASAAAAAVLALRDPSVWTVALASVLAVVLALRARAFPLVAEVVVLLAAAAGVTVRLLLEWAERSSAAAPLAVLVVLAVLPLLVLAVQPAEHVRVRLRRVGDLLESVGVIALLPLLVGVFGVYGRLLDTFA</sequence>
<feature type="transmembrane region" description="Helical" evidence="7">
    <location>
        <begin position="150"/>
        <end position="171"/>
    </location>
</feature>
<comment type="caution">
    <text evidence="9">The sequence shown here is derived from an EMBL/GenBank/DDBJ whole genome shotgun (WGS) entry which is preliminary data.</text>
</comment>
<feature type="transmembrane region" description="Helical" evidence="7">
    <location>
        <begin position="437"/>
        <end position="456"/>
    </location>
</feature>
<keyword evidence="5 7" id="KW-1133">Transmembrane helix</keyword>
<name>A0A918ESJ1_9ACTN</name>
<protein>
    <recommendedName>
        <fullName evidence="8">Ubiquitin-like domain-containing protein</fullName>
    </recommendedName>
</protein>